<dbReference type="InterPro" id="IPR036265">
    <property type="entry name" value="HIT-like_sf"/>
</dbReference>
<dbReference type="PROSITE" id="PS00117">
    <property type="entry name" value="GAL_P_UDP_TRANSF_I"/>
    <property type="match status" value="1"/>
</dbReference>
<dbReference type="EMBL" id="LT795056">
    <property type="protein sequence ID" value="SJX61976.1"/>
    <property type="molecule type" value="Genomic_DNA"/>
</dbReference>
<evidence type="ECO:0000256" key="16">
    <source>
        <dbReference type="RuleBase" id="RU000506"/>
    </source>
</evidence>
<keyword evidence="7 16" id="KW-0548">Nucleotidyltransferase</keyword>
<feature type="binding site" evidence="13">
    <location>
        <begin position="47"/>
        <end position="50"/>
    </location>
    <ligand>
        <name>UDP-alpha-D-glucose</name>
        <dbReference type="ChEBI" id="CHEBI:58885"/>
        <note>ligand shared between dimeric partners</note>
    </ligand>
</feature>
<feature type="binding site" evidence="14">
    <location>
        <position position="192"/>
    </location>
    <ligand>
        <name>Zn(2+)</name>
        <dbReference type="ChEBI" id="CHEBI:29105"/>
    </ligand>
</feature>
<dbReference type="EC" id="2.7.7.12" evidence="4 16"/>
<dbReference type="InterPro" id="IPR001937">
    <property type="entry name" value="GalP_UDPtransf1"/>
</dbReference>
<evidence type="ECO:0000256" key="6">
    <source>
        <dbReference type="ARBA" id="ARBA00022679"/>
    </source>
</evidence>
<sequence length="400" mass="45225">MAGNANSSSSDHADGTHDELVEFDASEHPHRRYNPLTRSWVLCSPHRTKRPWQGQEEKPQGTSLPAYDEKCYLCPRNTRATGATNDDYTSTFFFENDYAALIPQVVAAEKGQHPLLQSQPARGRCYVICFHPQHNLTLAQLSTPPFTPEQHIVPIIEAWQKIYRQIPAENPFVRYIQIFENKGAAMGCSNPHPHGQVWSLDYIPEEPSKELAAQCDWSRDPANQEANINLGALDAHGRPSMLLTLAKLELSTPGQPRVVASNDHFVALVPYWAVWPFEVLLLPAHRQIRHILDMDPAEVAALARILAQTTCMLDNLFKCSFPYSMGVHQQPTQHSVGEHDEYAQFHVHFYPPLLRSASVRKFLVGFEMMAEPQRDLTAEQAASRIRECGDVHYLATMDKE</sequence>
<comment type="similarity">
    <text evidence="3 16">Belongs to the galactose-1-phosphate uridylyltransferase type 1 family.</text>
</comment>
<dbReference type="Proteomes" id="UP000239563">
    <property type="component" value="Chromosome III"/>
</dbReference>
<feature type="binding site" description="in other chain" evidence="13">
    <location>
        <begin position="96"/>
        <end position="97"/>
    </location>
    <ligand>
        <name>UDP-alpha-D-glucose</name>
        <dbReference type="ChEBI" id="CHEBI:58885"/>
        <note>ligand shared between dimeric partners</note>
    </ligand>
</feature>
<dbReference type="GO" id="GO:0005737">
    <property type="term" value="C:cytoplasm"/>
    <property type="evidence" value="ECO:0007669"/>
    <property type="project" value="TreeGrafter"/>
</dbReference>
<dbReference type="Pfam" id="PF02744">
    <property type="entry name" value="GalP_UDP_tr_C"/>
    <property type="match status" value="1"/>
</dbReference>
<dbReference type="SUPFAM" id="SSF54197">
    <property type="entry name" value="HIT-like"/>
    <property type="match status" value="2"/>
</dbReference>
<keyword evidence="15" id="KW-0408">Iron</keyword>
<reference evidence="19 20" key="1">
    <citation type="submission" date="2017-02" db="EMBL/GenBank/DDBJ databases">
        <authorList>
            <person name="Peterson S.W."/>
        </authorList>
    </citation>
    <scope>NUCLEOTIDE SEQUENCE [LARGE SCALE GENOMIC DNA]</scope>
    <source>
        <strain evidence="19 20">SRS1_H2-8</strain>
    </source>
</reference>
<dbReference type="AlphaFoldDB" id="A0A2N8UAC2"/>
<accession>A0A2N8UAC2</accession>
<evidence type="ECO:0000256" key="3">
    <source>
        <dbReference type="ARBA" id="ARBA00010951"/>
    </source>
</evidence>
<dbReference type="FunFam" id="3.30.428.10:FF:000002">
    <property type="entry name" value="Galactose-1-phosphate uridylyltransferase"/>
    <property type="match status" value="1"/>
</dbReference>
<dbReference type="GO" id="GO:0033499">
    <property type="term" value="P:galactose catabolic process via UDP-galactose, Leloir pathway"/>
    <property type="evidence" value="ECO:0007669"/>
    <property type="project" value="TreeGrafter"/>
</dbReference>
<feature type="binding site" description="in other chain" evidence="13">
    <location>
        <begin position="187"/>
        <end position="189"/>
    </location>
    <ligand>
        <name>UDP-alpha-D-glucose</name>
        <dbReference type="ChEBI" id="CHEBI:58885"/>
        <note>ligand shared between dimeric partners</note>
    </ligand>
</feature>
<comment type="pathway">
    <text evidence="2 16">Carbohydrate metabolism; galactose metabolism.</text>
</comment>
<comment type="cofactor">
    <cofactor evidence="15">
        <name>Fe cation</name>
        <dbReference type="ChEBI" id="CHEBI:24875"/>
    </cofactor>
    <text evidence="15">Binds 1 Fe cation per subunit.</text>
</comment>
<dbReference type="UniPathway" id="UPA00214"/>
<feature type="binding site" evidence="14">
    <location>
        <position position="134"/>
    </location>
    <ligand>
        <name>Zn(2+)</name>
        <dbReference type="ChEBI" id="CHEBI:29105"/>
    </ligand>
</feature>
<feature type="binding site" evidence="15">
    <location>
        <position position="346"/>
    </location>
    <ligand>
        <name>Fe cation</name>
        <dbReference type="ChEBI" id="CHEBI:24875"/>
    </ligand>
</feature>
<proteinExistence type="inferred from homology"/>
<protein>
    <recommendedName>
        <fullName evidence="5 16">Galactose-1-phosphate uridylyltransferase</fullName>
        <ecNumber evidence="4 16">2.7.7.12</ecNumber>
    </recommendedName>
</protein>
<feature type="binding site" evidence="15">
    <location>
        <position position="348"/>
    </location>
    <ligand>
        <name>Fe cation</name>
        <dbReference type="ChEBI" id="CHEBI:24875"/>
    </ligand>
</feature>
<name>A0A2N8UAC2_9BASI</name>
<evidence type="ECO:0000256" key="11">
    <source>
        <dbReference type="ARBA" id="ARBA00023277"/>
    </source>
</evidence>
<feature type="domain" description="Galactose-1-phosphate uridyl transferase C-terminal" evidence="18">
    <location>
        <begin position="254"/>
        <end position="395"/>
    </location>
</feature>
<feature type="binding site" description="in other chain" evidence="13">
    <location>
        <position position="181"/>
    </location>
    <ligand>
        <name>UDP-alpha-D-glucose</name>
        <dbReference type="ChEBI" id="CHEBI:58885"/>
        <note>ligand shared between dimeric partners</note>
    </ligand>
</feature>
<feature type="binding site" evidence="15">
    <location>
        <position position="210"/>
    </location>
    <ligand>
        <name>Fe cation</name>
        <dbReference type="ChEBI" id="CHEBI:24875"/>
    </ligand>
</feature>
<evidence type="ECO:0000256" key="9">
    <source>
        <dbReference type="ARBA" id="ARBA00022833"/>
    </source>
</evidence>
<feature type="binding site" evidence="14">
    <location>
        <position position="74"/>
    </location>
    <ligand>
        <name>Zn(2+)</name>
        <dbReference type="ChEBI" id="CHEBI:29105"/>
    </ligand>
</feature>
<dbReference type="PANTHER" id="PTHR11943">
    <property type="entry name" value="GALACTOSE-1-PHOSPHATE URIDYLYLTRANSFERASE"/>
    <property type="match status" value="1"/>
</dbReference>
<dbReference type="InterPro" id="IPR005850">
    <property type="entry name" value="GalP_Utransf_C"/>
</dbReference>
<evidence type="ECO:0000256" key="4">
    <source>
        <dbReference type="ARBA" id="ARBA00012384"/>
    </source>
</evidence>
<dbReference type="Gene3D" id="3.30.428.10">
    <property type="entry name" value="HIT-like"/>
    <property type="match status" value="2"/>
</dbReference>
<evidence type="ECO:0000256" key="5">
    <source>
        <dbReference type="ARBA" id="ARBA00016340"/>
    </source>
</evidence>
<evidence type="ECO:0000256" key="13">
    <source>
        <dbReference type="PIRSR" id="PIRSR000808-2"/>
    </source>
</evidence>
<feature type="binding site" description="in other chain" evidence="13">
    <location>
        <position position="373"/>
    </location>
    <ligand>
        <name>UDP-alpha-D-glucose</name>
        <dbReference type="ChEBI" id="CHEBI:58885"/>
        <note>ligand shared between dimeric partners</note>
    </ligand>
</feature>
<feature type="active site" description="Tele-UMP-histidine intermediate" evidence="12">
    <location>
        <position position="194"/>
    </location>
</feature>
<feature type="binding site" evidence="15">
    <location>
        <position position="328"/>
    </location>
    <ligand>
        <name>Fe cation</name>
        <dbReference type="ChEBI" id="CHEBI:24875"/>
    </ligand>
</feature>
<dbReference type="InterPro" id="IPR019779">
    <property type="entry name" value="GalP_UDPtransf1_His-AS"/>
</dbReference>
<dbReference type="PIRSF" id="PIRSF000808">
    <property type="entry name" value="GalT"/>
    <property type="match status" value="1"/>
</dbReference>
<evidence type="ECO:0000256" key="15">
    <source>
        <dbReference type="PIRSR" id="PIRSR000808-4"/>
    </source>
</evidence>
<feature type="binding site" evidence="14">
    <location>
        <position position="71"/>
    </location>
    <ligand>
        <name>Zn(2+)</name>
        <dbReference type="ChEBI" id="CHEBI:29105"/>
    </ligand>
</feature>
<keyword evidence="11 16" id="KW-0119">Carbohydrate metabolism</keyword>
<keyword evidence="6 16" id="KW-0808">Transferase</keyword>
<evidence type="ECO:0000256" key="8">
    <source>
        <dbReference type="ARBA" id="ARBA00022723"/>
    </source>
</evidence>
<evidence type="ECO:0000256" key="10">
    <source>
        <dbReference type="ARBA" id="ARBA00023144"/>
    </source>
</evidence>
<keyword evidence="8 14" id="KW-0479">Metal-binding</keyword>
<evidence type="ECO:0000256" key="7">
    <source>
        <dbReference type="ARBA" id="ARBA00022695"/>
    </source>
</evidence>
<feature type="domain" description="Galactose-1-phosphate uridyl transferase N-terminal" evidence="17">
    <location>
        <begin position="23"/>
        <end position="204"/>
    </location>
</feature>
<gene>
    <name evidence="19" type="ORF">SRS1_10591</name>
</gene>
<keyword evidence="10 16" id="KW-0299">Galactose metabolism</keyword>
<feature type="binding site" evidence="13">
    <location>
        <begin position="366"/>
        <end position="367"/>
    </location>
    <ligand>
        <name>UDP-alpha-D-glucose</name>
        <dbReference type="ChEBI" id="CHEBI:58885"/>
        <note>ligand shared between dimeric partners</note>
    </ligand>
</feature>
<evidence type="ECO:0000259" key="17">
    <source>
        <dbReference type="Pfam" id="PF01087"/>
    </source>
</evidence>
<evidence type="ECO:0000313" key="19">
    <source>
        <dbReference type="EMBL" id="SJX61976.1"/>
    </source>
</evidence>
<evidence type="ECO:0000256" key="12">
    <source>
        <dbReference type="PIRSR" id="PIRSR000808-1"/>
    </source>
</evidence>
<dbReference type="PANTHER" id="PTHR11943:SF1">
    <property type="entry name" value="GALACTOSE-1-PHOSPHATE URIDYLYLTRANSFERASE"/>
    <property type="match status" value="1"/>
</dbReference>
<dbReference type="GO" id="GO:0008270">
    <property type="term" value="F:zinc ion binding"/>
    <property type="evidence" value="ECO:0007669"/>
    <property type="project" value="InterPro"/>
</dbReference>
<feature type="binding site" description="in other chain" evidence="13">
    <location>
        <position position="196"/>
    </location>
    <ligand>
        <name>UDP-alpha-D-glucose</name>
        <dbReference type="ChEBI" id="CHEBI:58885"/>
        <note>ligand shared between dimeric partners</note>
    </ligand>
</feature>
<dbReference type="InterPro" id="IPR005849">
    <property type="entry name" value="GalP_Utransf_N"/>
</dbReference>
<dbReference type="CDD" id="cd00608">
    <property type="entry name" value="GalT"/>
    <property type="match status" value="1"/>
</dbReference>
<evidence type="ECO:0000259" key="18">
    <source>
        <dbReference type="Pfam" id="PF02744"/>
    </source>
</evidence>
<evidence type="ECO:0000256" key="14">
    <source>
        <dbReference type="PIRSR" id="PIRSR000808-3"/>
    </source>
</evidence>
<dbReference type="Pfam" id="PF01087">
    <property type="entry name" value="GalP_UDP_transf"/>
    <property type="match status" value="1"/>
</dbReference>
<keyword evidence="9 14" id="KW-0862">Zinc</keyword>
<comment type="catalytic activity">
    <reaction evidence="1 16">
        <text>alpha-D-galactose 1-phosphate + UDP-alpha-D-glucose = alpha-D-glucose 1-phosphate + UDP-alpha-D-galactose</text>
        <dbReference type="Rhea" id="RHEA:13989"/>
        <dbReference type="ChEBI" id="CHEBI:58336"/>
        <dbReference type="ChEBI" id="CHEBI:58601"/>
        <dbReference type="ChEBI" id="CHEBI:58885"/>
        <dbReference type="ChEBI" id="CHEBI:66914"/>
        <dbReference type="EC" id="2.7.7.12"/>
    </reaction>
</comment>
<dbReference type="GO" id="GO:0008108">
    <property type="term" value="F:UDP-glucose:hexose-1-phosphate uridylyltransferase activity"/>
    <property type="evidence" value="ECO:0007669"/>
    <property type="project" value="UniProtKB-EC"/>
</dbReference>
<evidence type="ECO:0000313" key="20">
    <source>
        <dbReference type="Proteomes" id="UP000239563"/>
    </source>
</evidence>
<comment type="cofactor">
    <cofactor evidence="14">
        <name>Zn(2+)</name>
        <dbReference type="ChEBI" id="CHEBI:29105"/>
    </cofactor>
    <text evidence="14">Binds 1 zinc ion per subunit.</text>
</comment>
<dbReference type="NCBIfam" id="TIGR00209">
    <property type="entry name" value="galT_1"/>
    <property type="match status" value="1"/>
</dbReference>
<evidence type="ECO:0000256" key="1">
    <source>
        <dbReference type="ARBA" id="ARBA00001107"/>
    </source>
</evidence>
<organism evidence="19 20">
    <name type="scientific">Sporisorium reilianum f. sp. reilianum</name>
    <dbReference type="NCBI Taxonomy" id="72559"/>
    <lineage>
        <taxon>Eukaryota</taxon>
        <taxon>Fungi</taxon>
        <taxon>Dikarya</taxon>
        <taxon>Basidiomycota</taxon>
        <taxon>Ustilaginomycotina</taxon>
        <taxon>Ustilaginomycetes</taxon>
        <taxon>Ustilaginales</taxon>
        <taxon>Ustilaginaceae</taxon>
        <taxon>Sporisorium</taxon>
    </lineage>
</organism>
<feature type="binding site" evidence="13">
    <location>
        <begin position="361"/>
        <end position="362"/>
    </location>
    <ligand>
        <name>UDP-alpha-D-glucose</name>
        <dbReference type="ChEBI" id="CHEBI:58885"/>
        <note>ligand shared between dimeric partners</note>
    </ligand>
</feature>
<evidence type="ECO:0000256" key="2">
    <source>
        <dbReference type="ARBA" id="ARBA00004947"/>
    </source>
</evidence>
<feature type="binding site" description="in other chain" evidence="13">
    <location>
        <position position="80"/>
    </location>
    <ligand>
        <name>UDP-alpha-D-glucose</name>
        <dbReference type="ChEBI" id="CHEBI:58885"/>
        <note>ligand shared between dimeric partners</note>
    </ligand>
</feature>